<dbReference type="EMBL" id="WNWS01000281">
    <property type="protein sequence ID" value="KAE9972034.1"/>
    <property type="molecule type" value="Genomic_DNA"/>
</dbReference>
<accession>A0A8H3UNS3</accession>
<proteinExistence type="predicted"/>
<evidence type="ECO:0000313" key="4">
    <source>
        <dbReference type="Proteomes" id="UP000447873"/>
    </source>
</evidence>
<feature type="compositionally biased region" description="Basic and acidic residues" evidence="1">
    <location>
        <begin position="19"/>
        <end position="33"/>
    </location>
</feature>
<reference evidence="2 4" key="1">
    <citation type="submission" date="2018-12" db="EMBL/GenBank/DDBJ databases">
        <title>Venturia inaequalis Genome Resource.</title>
        <authorList>
            <person name="Lichtner F.J."/>
        </authorList>
    </citation>
    <scope>NUCLEOTIDE SEQUENCE [LARGE SCALE GENOMIC DNA]</scope>
    <source>
        <strain evidence="2 4">120213</strain>
        <strain evidence="3 5">DMI_063113</strain>
    </source>
</reference>
<protein>
    <submittedName>
        <fullName evidence="2">Uncharacterized protein</fullName>
    </submittedName>
</protein>
<feature type="region of interest" description="Disordered" evidence="1">
    <location>
        <begin position="60"/>
        <end position="99"/>
    </location>
</feature>
<evidence type="ECO:0000256" key="1">
    <source>
        <dbReference type="SAM" id="MobiDB-lite"/>
    </source>
</evidence>
<comment type="caution">
    <text evidence="2">The sequence shown here is derived from an EMBL/GenBank/DDBJ whole genome shotgun (WGS) entry which is preliminary data.</text>
</comment>
<keyword evidence="5" id="KW-1185">Reference proteome</keyword>
<name>A0A8H3UNS3_VENIN</name>
<evidence type="ECO:0000313" key="5">
    <source>
        <dbReference type="Proteomes" id="UP000490939"/>
    </source>
</evidence>
<feature type="region of interest" description="Disordered" evidence="1">
    <location>
        <begin position="19"/>
        <end position="43"/>
    </location>
</feature>
<dbReference type="Proteomes" id="UP000490939">
    <property type="component" value="Unassembled WGS sequence"/>
</dbReference>
<dbReference type="AlphaFoldDB" id="A0A8H3UNS3"/>
<organism evidence="2 4">
    <name type="scientific">Venturia inaequalis</name>
    <name type="common">Apple scab fungus</name>
    <dbReference type="NCBI Taxonomy" id="5025"/>
    <lineage>
        <taxon>Eukaryota</taxon>
        <taxon>Fungi</taxon>
        <taxon>Dikarya</taxon>
        <taxon>Ascomycota</taxon>
        <taxon>Pezizomycotina</taxon>
        <taxon>Dothideomycetes</taxon>
        <taxon>Pleosporomycetidae</taxon>
        <taxon>Venturiales</taxon>
        <taxon>Venturiaceae</taxon>
        <taxon>Venturia</taxon>
    </lineage>
</organism>
<dbReference type="EMBL" id="WNWR01000075">
    <property type="protein sequence ID" value="KAE9991993.1"/>
    <property type="molecule type" value="Genomic_DNA"/>
</dbReference>
<dbReference type="Proteomes" id="UP000447873">
    <property type="component" value="Unassembled WGS sequence"/>
</dbReference>
<sequence length="99" mass="10318">MYTPELLFQALQTQTFHEEQTAKEALKQADRQKQNRHKGMKNTLIAGSSALSWLAFAPSESTSAANNNNNKSVSVAGSASDSASTGSTGASGSVAGREG</sequence>
<gene>
    <name evidence="3" type="ORF">EG327_010469</name>
    <name evidence="2" type="ORF">EG328_005256</name>
</gene>
<evidence type="ECO:0000313" key="2">
    <source>
        <dbReference type="EMBL" id="KAE9972034.1"/>
    </source>
</evidence>
<evidence type="ECO:0000313" key="3">
    <source>
        <dbReference type="EMBL" id="KAE9991993.1"/>
    </source>
</evidence>